<evidence type="ECO:0000256" key="1">
    <source>
        <dbReference type="ARBA" id="ARBA00022679"/>
    </source>
</evidence>
<dbReference type="Pfam" id="PF00581">
    <property type="entry name" value="Rhodanese"/>
    <property type="match status" value="2"/>
</dbReference>
<dbReference type="EMBL" id="JAGSOG010000033">
    <property type="protein sequence ID" value="MBR7833525.1"/>
    <property type="molecule type" value="Genomic_DNA"/>
</dbReference>
<feature type="domain" description="Rhodanese" evidence="4">
    <location>
        <begin position="20"/>
        <end position="137"/>
    </location>
</feature>
<organism evidence="5 6">
    <name type="scientific">Actinospica durhamensis</name>
    <dbReference type="NCBI Taxonomy" id="1508375"/>
    <lineage>
        <taxon>Bacteria</taxon>
        <taxon>Bacillati</taxon>
        <taxon>Actinomycetota</taxon>
        <taxon>Actinomycetes</taxon>
        <taxon>Catenulisporales</taxon>
        <taxon>Actinospicaceae</taxon>
        <taxon>Actinospica</taxon>
    </lineage>
</organism>
<name>A0A941EJ89_9ACTN</name>
<proteinExistence type="predicted"/>
<dbReference type="PROSITE" id="PS50206">
    <property type="entry name" value="RHODANESE_3"/>
    <property type="match status" value="2"/>
</dbReference>
<feature type="region of interest" description="Disordered" evidence="3">
    <location>
        <begin position="274"/>
        <end position="295"/>
    </location>
</feature>
<dbReference type="CDD" id="cd01448">
    <property type="entry name" value="TST_Repeat_1"/>
    <property type="match status" value="1"/>
</dbReference>
<dbReference type="RefSeq" id="WP_212528047.1">
    <property type="nucleotide sequence ID" value="NZ_JAGSOG010000033.1"/>
</dbReference>
<dbReference type="PROSITE" id="PS00380">
    <property type="entry name" value="RHODANESE_1"/>
    <property type="match status" value="1"/>
</dbReference>
<protein>
    <submittedName>
        <fullName evidence="5">Sulfurtransferase</fullName>
    </submittedName>
</protein>
<dbReference type="InterPro" id="IPR001763">
    <property type="entry name" value="Rhodanese-like_dom"/>
</dbReference>
<sequence length="295" mass="31522">MTEPTDIPPFVRVEELDDLRGRRLVLADVRWYLDGRSGRAAYEGGHLPGAVFVDLDAWLTGPATAEAGRNPLPAPEVFAEGMRTLGIGDDDIVVAYDDQGGVIAARLVWMLRTTGRRAAILDGGLDAYLEAHPDSLSAAEPEADSGDFSVRPWPAEVLADADELTGPAALTLDARNRDRFIGQQDPVDPRPGHVPGAVNVPCRENLDPRGRLLPAQTIRDHFDAAGVDRTTASQVISYCGSGVTACHNLLTLEHTGLGRGRLYVGGWSAYGRDETRQVETGPGRTPSPAAGEATL</sequence>
<dbReference type="PANTHER" id="PTHR11364">
    <property type="entry name" value="THIOSULFATE SULFERTANSFERASE"/>
    <property type="match status" value="1"/>
</dbReference>
<dbReference type="InterPro" id="IPR036873">
    <property type="entry name" value="Rhodanese-like_dom_sf"/>
</dbReference>
<dbReference type="Gene3D" id="3.40.250.10">
    <property type="entry name" value="Rhodanese-like domain"/>
    <property type="match status" value="2"/>
</dbReference>
<reference evidence="5" key="1">
    <citation type="submission" date="2021-04" db="EMBL/GenBank/DDBJ databases">
        <title>Genome based classification of Actinospica acidithermotolerans sp. nov., an actinobacterium isolated from an Indonesian hot spring.</title>
        <authorList>
            <person name="Kusuma A.B."/>
            <person name="Putra K.E."/>
            <person name="Nafisah S."/>
            <person name="Loh J."/>
            <person name="Nouioui I."/>
            <person name="Goodfellow M."/>
        </authorList>
    </citation>
    <scope>NUCLEOTIDE SEQUENCE</scope>
    <source>
        <strain evidence="5">CSCA 57</strain>
    </source>
</reference>
<feature type="domain" description="Rhodanese" evidence="4">
    <location>
        <begin position="165"/>
        <end position="279"/>
    </location>
</feature>
<dbReference type="SMART" id="SM00450">
    <property type="entry name" value="RHOD"/>
    <property type="match status" value="2"/>
</dbReference>
<keyword evidence="6" id="KW-1185">Reference proteome</keyword>
<keyword evidence="1" id="KW-0808">Transferase</keyword>
<dbReference type="Proteomes" id="UP000675781">
    <property type="component" value="Unassembled WGS sequence"/>
</dbReference>
<dbReference type="InterPro" id="IPR045078">
    <property type="entry name" value="TST/MPST-like"/>
</dbReference>
<dbReference type="CDD" id="cd01449">
    <property type="entry name" value="TST_Repeat_2"/>
    <property type="match status" value="1"/>
</dbReference>
<evidence type="ECO:0000256" key="2">
    <source>
        <dbReference type="ARBA" id="ARBA00022737"/>
    </source>
</evidence>
<evidence type="ECO:0000256" key="3">
    <source>
        <dbReference type="SAM" id="MobiDB-lite"/>
    </source>
</evidence>
<dbReference type="InterPro" id="IPR001307">
    <property type="entry name" value="Thiosulphate_STrfase_CS"/>
</dbReference>
<dbReference type="PANTHER" id="PTHR11364:SF27">
    <property type="entry name" value="SULFURTRANSFERASE"/>
    <property type="match status" value="1"/>
</dbReference>
<evidence type="ECO:0000259" key="4">
    <source>
        <dbReference type="PROSITE" id="PS50206"/>
    </source>
</evidence>
<dbReference type="SUPFAM" id="SSF52821">
    <property type="entry name" value="Rhodanese/Cell cycle control phosphatase"/>
    <property type="match status" value="2"/>
</dbReference>
<dbReference type="GO" id="GO:0004792">
    <property type="term" value="F:thiosulfate-cyanide sulfurtransferase activity"/>
    <property type="evidence" value="ECO:0007669"/>
    <property type="project" value="InterPro"/>
</dbReference>
<accession>A0A941EJ89</accession>
<comment type="caution">
    <text evidence="5">The sequence shown here is derived from an EMBL/GenBank/DDBJ whole genome shotgun (WGS) entry which is preliminary data.</text>
</comment>
<evidence type="ECO:0000313" key="6">
    <source>
        <dbReference type="Proteomes" id="UP000675781"/>
    </source>
</evidence>
<evidence type="ECO:0000313" key="5">
    <source>
        <dbReference type="EMBL" id="MBR7833525.1"/>
    </source>
</evidence>
<keyword evidence="2" id="KW-0677">Repeat</keyword>
<dbReference type="AlphaFoldDB" id="A0A941EJ89"/>
<gene>
    <name evidence="5" type="ORF">KDL01_09625</name>
</gene>